<organism evidence="3 4">
    <name type="scientific">Bos mutus</name>
    <name type="common">wild yak</name>
    <dbReference type="NCBI Taxonomy" id="72004"/>
    <lineage>
        <taxon>Eukaryota</taxon>
        <taxon>Metazoa</taxon>
        <taxon>Chordata</taxon>
        <taxon>Craniata</taxon>
        <taxon>Vertebrata</taxon>
        <taxon>Euteleostomi</taxon>
        <taxon>Mammalia</taxon>
        <taxon>Eutheria</taxon>
        <taxon>Laurasiatheria</taxon>
        <taxon>Artiodactyla</taxon>
        <taxon>Ruminantia</taxon>
        <taxon>Pecora</taxon>
        <taxon>Bovidae</taxon>
        <taxon>Bovinae</taxon>
        <taxon>Bos</taxon>
    </lineage>
</organism>
<dbReference type="Proteomes" id="UP000322234">
    <property type="component" value="Unassembled WGS sequence"/>
</dbReference>
<name>A0A6B0S6N7_9CETA</name>
<accession>A0A6B0S6N7</accession>
<comment type="caution">
    <text evidence="3">The sequence shown here is derived from an EMBL/GenBank/DDBJ whole genome shotgun (WGS) entry which is preliminary data.</text>
</comment>
<feature type="compositionally biased region" description="Basic and acidic residues" evidence="1">
    <location>
        <begin position="80"/>
        <end position="89"/>
    </location>
</feature>
<keyword evidence="4" id="KW-1185">Reference proteome</keyword>
<evidence type="ECO:0000256" key="1">
    <source>
        <dbReference type="SAM" id="MobiDB-lite"/>
    </source>
</evidence>
<protein>
    <submittedName>
        <fullName evidence="3">Uncharacterized protein</fullName>
    </submittedName>
</protein>
<feature type="region of interest" description="Disordered" evidence="1">
    <location>
        <begin position="50"/>
        <end position="89"/>
    </location>
</feature>
<proteinExistence type="predicted"/>
<evidence type="ECO:0000313" key="2">
    <source>
        <dbReference type="EMBL" id="MXQ97320.1"/>
    </source>
</evidence>
<evidence type="ECO:0000313" key="3">
    <source>
        <dbReference type="EMBL" id="MXQ97321.1"/>
    </source>
</evidence>
<dbReference type="AlphaFoldDB" id="A0A6B0S6N7"/>
<dbReference type="EMBL" id="VBQZ03000187">
    <property type="protein sequence ID" value="MXQ97320.1"/>
    <property type="molecule type" value="Genomic_DNA"/>
</dbReference>
<evidence type="ECO:0000313" key="4">
    <source>
        <dbReference type="Proteomes" id="UP000322234"/>
    </source>
</evidence>
<gene>
    <name evidence="2" type="ORF">E5288_WYG003278</name>
    <name evidence="3" type="ORF">E5288_WYG003291</name>
</gene>
<dbReference type="EMBL" id="VBQZ03000187">
    <property type="protein sequence ID" value="MXQ97321.1"/>
    <property type="molecule type" value="Genomic_DNA"/>
</dbReference>
<reference evidence="3 4" key="1">
    <citation type="submission" date="2019-10" db="EMBL/GenBank/DDBJ databases">
        <title>The sequence and de novo assembly of the wild yak genome.</title>
        <authorList>
            <person name="Liu Y."/>
        </authorList>
    </citation>
    <scope>NUCLEOTIDE SEQUENCE [LARGE SCALE GENOMIC DNA]</scope>
    <source>
        <strain evidence="3">WY2019</strain>
        <tissue evidence="3">Blood</tissue>
    </source>
</reference>
<sequence>MTNPAAAQNQEIDCLSPEAQRLVRGQHISETFGSDCECVDLVDVLGPAEGGRHLPPQPSVPGEVWVGPAWPGTPLSESPSPREDVRRGGGREFSVQFAVSFVLPALHPENTFPRTAFLATAEKNSV</sequence>